<evidence type="ECO:0000313" key="3">
    <source>
        <dbReference type="Proteomes" id="UP000002282"/>
    </source>
</evidence>
<dbReference type="AlphaFoldDB" id="A0A0R1E0X6"/>
<sequence>MFTLLSFKHQLCSLGNSYDVIADACRDKTKFFSFLDSREWRSVTRSFRNFLNADISTYPIYYWFVLIFSLYGAIHSVILFTMSFFAKKVDGNTKNLKIVKRLSIAGAFIQANIWTLLLYAALIVSPRHMAPWLWVHLVVFAWKLVGATINAHFGCKSGLRTRTIIYAIVYMLVIWLVYQAMKSFTAALEQDVPENLRLCLQFIDSLLKYVNDHCNVI</sequence>
<reference evidence="2 3" key="2">
    <citation type="journal article" date="2007" name="PLoS Biol.">
        <title>Principles of genome evolution in the Drosophila melanogaster species group.</title>
        <authorList>
            <person name="Ranz J.M."/>
            <person name="Maurin D."/>
            <person name="Chan Y.S."/>
            <person name="von Grotthuss M."/>
            <person name="Hillier L.W."/>
            <person name="Roote J."/>
            <person name="Ashburner M."/>
            <person name="Bergman C.M."/>
        </authorList>
    </citation>
    <scope>NUCLEOTIDE SEQUENCE [LARGE SCALE GENOMIC DNA]</scope>
    <source>
        <strain evidence="3">Tai18E2 / Tucson 14021-0261.01</strain>
    </source>
</reference>
<proteinExistence type="predicted"/>
<evidence type="ECO:0000313" key="2">
    <source>
        <dbReference type="EMBL" id="KRK02414.1"/>
    </source>
</evidence>
<dbReference type="Proteomes" id="UP000002282">
    <property type="component" value="Chromosome 3L"/>
</dbReference>
<feature type="transmembrane region" description="Helical" evidence="1">
    <location>
        <begin position="163"/>
        <end position="181"/>
    </location>
</feature>
<keyword evidence="1" id="KW-1133">Transmembrane helix</keyword>
<feature type="transmembrane region" description="Helical" evidence="1">
    <location>
        <begin position="60"/>
        <end position="81"/>
    </location>
</feature>
<gene>
    <name evidence="2" type="primary">Dyak\GE28302</name>
    <name evidence="2" type="synonym">GE28302</name>
    <name evidence="2" type="ORF">Dyak_GE28302</name>
</gene>
<dbReference type="EMBL" id="CM000159">
    <property type="protein sequence ID" value="KRK02414.1"/>
    <property type="molecule type" value="Genomic_DNA"/>
</dbReference>
<keyword evidence="1" id="KW-0812">Transmembrane</keyword>
<dbReference type="OrthoDB" id="7835578at2759"/>
<protein>
    <submittedName>
        <fullName evidence="2">Uncharacterized protein</fullName>
    </submittedName>
</protein>
<feature type="transmembrane region" description="Helical" evidence="1">
    <location>
        <begin position="102"/>
        <end position="125"/>
    </location>
</feature>
<accession>A0A0R1E0X6</accession>
<feature type="transmembrane region" description="Helical" evidence="1">
    <location>
        <begin position="131"/>
        <end position="151"/>
    </location>
</feature>
<name>A0A0R1E0X6_DROYA</name>
<keyword evidence="1" id="KW-0472">Membrane</keyword>
<reference evidence="2 3" key="1">
    <citation type="journal article" date="2007" name="Nature">
        <title>Evolution of genes and genomes on the Drosophila phylogeny.</title>
        <authorList>
            <consortium name="Drosophila 12 Genomes Consortium"/>
            <person name="Clark A.G."/>
            <person name="Eisen M.B."/>
            <person name="Smith D.R."/>
            <person name="Bergman C.M."/>
            <person name="Oliver B."/>
            <person name="Markow T.A."/>
            <person name="Kaufman T.C."/>
            <person name="Kellis M."/>
            <person name="Gelbart W."/>
            <person name="Iyer V.N."/>
            <person name="Pollard D.A."/>
            <person name="Sackton T.B."/>
            <person name="Larracuente A.M."/>
            <person name="Singh N.D."/>
            <person name="Abad J.P."/>
            <person name="Abt D.N."/>
            <person name="Adryan B."/>
            <person name="Aguade M."/>
            <person name="Akashi H."/>
            <person name="Anderson W.W."/>
            <person name="Aquadro C.F."/>
            <person name="Ardell D.H."/>
            <person name="Arguello R."/>
            <person name="Artieri C.G."/>
            <person name="Barbash D.A."/>
            <person name="Barker D."/>
            <person name="Barsanti P."/>
            <person name="Batterham P."/>
            <person name="Batzoglou S."/>
            <person name="Begun D."/>
            <person name="Bhutkar A."/>
            <person name="Blanco E."/>
            <person name="Bosak S.A."/>
            <person name="Bradley R.K."/>
            <person name="Brand A.D."/>
            <person name="Brent M.R."/>
            <person name="Brooks A.N."/>
            <person name="Brown R.H."/>
            <person name="Butlin R.K."/>
            <person name="Caggese C."/>
            <person name="Calvi B.R."/>
            <person name="Bernardo de Carvalho A."/>
            <person name="Caspi A."/>
            <person name="Castrezana S."/>
            <person name="Celniker S.E."/>
            <person name="Chang J.L."/>
            <person name="Chapple C."/>
            <person name="Chatterji S."/>
            <person name="Chinwalla A."/>
            <person name="Civetta A."/>
            <person name="Clifton S.W."/>
            <person name="Comeron J.M."/>
            <person name="Costello J.C."/>
            <person name="Coyne J.A."/>
            <person name="Daub J."/>
            <person name="David R.G."/>
            <person name="Delcher A.L."/>
            <person name="Delehaunty K."/>
            <person name="Do C.B."/>
            <person name="Ebling H."/>
            <person name="Edwards K."/>
            <person name="Eickbush T."/>
            <person name="Evans J.D."/>
            <person name="Filipski A."/>
            <person name="Findeiss S."/>
            <person name="Freyhult E."/>
            <person name="Fulton L."/>
            <person name="Fulton R."/>
            <person name="Garcia A.C."/>
            <person name="Gardiner A."/>
            <person name="Garfield D.A."/>
            <person name="Garvin B.E."/>
            <person name="Gibson G."/>
            <person name="Gilbert D."/>
            <person name="Gnerre S."/>
            <person name="Godfrey J."/>
            <person name="Good R."/>
            <person name="Gotea V."/>
            <person name="Gravely B."/>
            <person name="Greenberg A.J."/>
            <person name="Griffiths-Jones S."/>
            <person name="Gross S."/>
            <person name="Guigo R."/>
            <person name="Gustafson E.A."/>
            <person name="Haerty W."/>
            <person name="Hahn M.W."/>
            <person name="Halligan D.L."/>
            <person name="Halpern A.L."/>
            <person name="Halter G.M."/>
            <person name="Han M.V."/>
            <person name="Heger A."/>
            <person name="Hillier L."/>
            <person name="Hinrichs A.S."/>
            <person name="Holmes I."/>
            <person name="Hoskins R.A."/>
            <person name="Hubisz M.J."/>
            <person name="Hultmark D."/>
            <person name="Huntley M.A."/>
            <person name="Jaffe D.B."/>
            <person name="Jagadeeshan S."/>
            <person name="Jeck W.R."/>
            <person name="Johnson J."/>
            <person name="Jones C.D."/>
            <person name="Jordan W.C."/>
            <person name="Karpen G.H."/>
            <person name="Kataoka E."/>
            <person name="Keightley P.D."/>
            <person name="Kheradpour P."/>
            <person name="Kirkness E.F."/>
            <person name="Koerich L.B."/>
            <person name="Kristiansen K."/>
            <person name="Kudrna D."/>
            <person name="Kulathinal R.J."/>
            <person name="Kumar S."/>
            <person name="Kwok R."/>
            <person name="Lander E."/>
            <person name="Langley C.H."/>
            <person name="Lapoint R."/>
            <person name="Lazzaro B.P."/>
            <person name="Lee S.J."/>
            <person name="Levesque L."/>
            <person name="Li R."/>
            <person name="Lin C.F."/>
            <person name="Lin M.F."/>
            <person name="Lindblad-Toh K."/>
            <person name="Llopart A."/>
            <person name="Long M."/>
            <person name="Low L."/>
            <person name="Lozovsky E."/>
            <person name="Lu J."/>
            <person name="Luo M."/>
            <person name="Machado C.A."/>
            <person name="Makalowski W."/>
            <person name="Marzo M."/>
            <person name="Matsuda M."/>
            <person name="Matzkin L."/>
            <person name="McAllister B."/>
            <person name="McBride C.S."/>
            <person name="McKernan B."/>
            <person name="McKernan K."/>
            <person name="Mendez-Lago M."/>
            <person name="Minx P."/>
            <person name="Mollenhauer M.U."/>
            <person name="Montooth K."/>
            <person name="Mount S.M."/>
            <person name="Mu X."/>
            <person name="Myers E."/>
            <person name="Negre B."/>
            <person name="Newfeld S."/>
            <person name="Nielsen R."/>
            <person name="Noor M.A."/>
            <person name="O'Grady P."/>
            <person name="Pachter L."/>
            <person name="Papaceit M."/>
            <person name="Parisi M.J."/>
            <person name="Parisi M."/>
            <person name="Parts L."/>
            <person name="Pedersen J.S."/>
            <person name="Pesole G."/>
            <person name="Phillippy A.M."/>
            <person name="Ponting C.P."/>
            <person name="Pop M."/>
            <person name="Porcelli D."/>
            <person name="Powell J.R."/>
            <person name="Prohaska S."/>
            <person name="Pruitt K."/>
            <person name="Puig M."/>
            <person name="Quesneville H."/>
            <person name="Ram K.R."/>
            <person name="Rand D."/>
            <person name="Rasmussen M.D."/>
            <person name="Reed L.K."/>
            <person name="Reenan R."/>
            <person name="Reily A."/>
            <person name="Remington K.A."/>
            <person name="Rieger T.T."/>
            <person name="Ritchie M.G."/>
            <person name="Robin C."/>
            <person name="Rogers Y.H."/>
            <person name="Rohde C."/>
            <person name="Rozas J."/>
            <person name="Rubenfield M.J."/>
            <person name="Ruiz A."/>
            <person name="Russo S."/>
            <person name="Salzberg S.L."/>
            <person name="Sanchez-Gracia A."/>
            <person name="Saranga D.J."/>
            <person name="Sato H."/>
            <person name="Schaeffer S.W."/>
            <person name="Schatz M.C."/>
            <person name="Schlenke T."/>
            <person name="Schwartz R."/>
            <person name="Segarra C."/>
            <person name="Singh R.S."/>
            <person name="Sirot L."/>
            <person name="Sirota M."/>
            <person name="Sisneros N.B."/>
            <person name="Smith C.D."/>
            <person name="Smith T.F."/>
            <person name="Spieth J."/>
            <person name="Stage D.E."/>
            <person name="Stark A."/>
            <person name="Stephan W."/>
            <person name="Strausberg R.L."/>
            <person name="Strempel S."/>
            <person name="Sturgill D."/>
            <person name="Sutton G."/>
            <person name="Sutton G.G."/>
            <person name="Tao W."/>
            <person name="Teichmann S."/>
            <person name="Tobari Y.N."/>
            <person name="Tomimura Y."/>
            <person name="Tsolas J.M."/>
            <person name="Valente V.L."/>
            <person name="Venter E."/>
            <person name="Venter J.C."/>
            <person name="Vicario S."/>
            <person name="Vieira F.G."/>
            <person name="Vilella A.J."/>
            <person name="Villasante A."/>
            <person name="Walenz B."/>
            <person name="Wang J."/>
            <person name="Wasserman M."/>
            <person name="Watts T."/>
            <person name="Wilson D."/>
            <person name="Wilson R.K."/>
            <person name="Wing R.A."/>
            <person name="Wolfner M.F."/>
            <person name="Wong A."/>
            <person name="Wong G.K."/>
            <person name="Wu C.I."/>
            <person name="Wu G."/>
            <person name="Yamamoto D."/>
            <person name="Yang H.P."/>
            <person name="Yang S.P."/>
            <person name="Yorke J.A."/>
            <person name="Yoshida K."/>
            <person name="Zdobnov E."/>
            <person name="Zhang P."/>
            <person name="Zhang Y."/>
            <person name="Zimin A.V."/>
            <person name="Baldwin J."/>
            <person name="Abdouelleil A."/>
            <person name="Abdulkadir J."/>
            <person name="Abebe A."/>
            <person name="Abera B."/>
            <person name="Abreu J."/>
            <person name="Acer S.C."/>
            <person name="Aftuck L."/>
            <person name="Alexander A."/>
            <person name="An P."/>
            <person name="Anderson E."/>
            <person name="Anderson S."/>
            <person name="Arachi H."/>
            <person name="Azer M."/>
            <person name="Bachantsang P."/>
            <person name="Barry A."/>
            <person name="Bayul T."/>
            <person name="Berlin A."/>
            <person name="Bessette D."/>
            <person name="Bloom T."/>
            <person name="Blye J."/>
            <person name="Boguslavskiy L."/>
            <person name="Bonnet C."/>
            <person name="Boukhgalter B."/>
            <person name="Bourzgui I."/>
            <person name="Brown A."/>
            <person name="Cahill P."/>
            <person name="Channer S."/>
            <person name="Cheshatsang Y."/>
            <person name="Chuda L."/>
            <person name="Citroen M."/>
            <person name="Collymore A."/>
            <person name="Cooke P."/>
            <person name="Costello M."/>
            <person name="D'Aco K."/>
            <person name="Daza R."/>
            <person name="De Haan G."/>
            <person name="DeGray S."/>
            <person name="DeMaso C."/>
            <person name="Dhargay N."/>
            <person name="Dooley K."/>
            <person name="Dooley E."/>
            <person name="Doricent M."/>
            <person name="Dorje P."/>
            <person name="Dorjee K."/>
            <person name="Dupes A."/>
            <person name="Elong R."/>
            <person name="Falk J."/>
            <person name="Farina A."/>
            <person name="Faro S."/>
            <person name="Ferguson D."/>
            <person name="Fisher S."/>
            <person name="Foley C.D."/>
            <person name="Franke A."/>
            <person name="Friedrich D."/>
            <person name="Gadbois L."/>
            <person name="Gearin G."/>
            <person name="Gearin C.R."/>
            <person name="Giannoukos G."/>
            <person name="Goode T."/>
            <person name="Graham J."/>
            <person name="Grandbois E."/>
            <person name="Grewal S."/>
            <person name="Gyaltsen K."/>
            <person name="Hafez N."/>
            <person name="Hagos B."/>
            <person name="Hall J."/>
            <person name="Henson C."/>
            <person name="Hollinger A."/>
            <person name="Honan T."/>
            <person name="Huard M.D."/>
            <person name="Hughes L."/>
            <person name="Hurhula B."/>
            <person name="Husby M.E."/>
            <person name="Kamat A."/>
            <person name="Kanga B."/>
            <person name="Kashin S."/>
            <person name="Khazanovich D."/>
            <person name="Kisner P."/>
            <person name="Lance K."/>
            <person name="Lara M."/>
            <person name="Lee W."/>
            <person name="Lennon N."/>
            <person name="Letendre F."/>
            <person name="LeVine R."/>
            <person name="Lipovsky A."/>
            <person name="Liu X."/>
            <person name="Liu J."/>
            <person name="Liu S."/>
            <person name="Lokyitsang T."/>
            <person name="Lokyitsang Y."/>
            <person name="Lubonja R."/>
            <person name="Lui A."/>
            <person name="MacDonald P."/>
            <person name="Magnisalis V."/>
            <person name="Maru K."/>
            <person name="Matthews C."/>
            <person name="McCusker W."/>
            <person name="McDonough S."/>
            <person name="Mehta T."/>
            <person name="Meldrim J."/>
            <person name="Meneus L."/>
            <person name="Mihai O."/>
            <person name="Mihalev A."/>
            <person name="Mihova T."/>
            <person name="Mittelman R."/>
            <person name="Mlenga V."/>
            <person name="Montmayeur A."/>
            <person name="Mulrain L."/>
            <person name="Navidi A."/>
            <person name="Naylor J."/>
            <person name="Negash T."/>
            <person name="Nguyen T."/>
            <person name="Nguyen N."/>
            <person name="Nicol R."/>
            <person name="Norbu C."/>
            <person name="Norbu N."/>
            <person name="Novod N."/>
            <person name="O'Neill B."/>
            <person name="Osman S."/>
            <person name="Markiewicz E."/>
            <person name="Oyono O.L."/>
            <person name="Patti C."/>
            <person name="Phunkhang P."/>
            <person name="Pierre F."/>
            <person name="Priest M."/>
            <person name="Raghuraman S."/>
            <person name="Rege F."/>
            <person name="Reyes R."/>
            <person name="Rise C."/>
            <person name="Rogov P."/>
            <person name="Ross K."/>
            <person name="Ryan E."/>
            <person name="Settipalli S."/>
            <person name="Shea T."/>
            <person name="Sherpa N."/>
            <person name="Shi L."/>
            <person name="Shih D."/>
            <person name="Sparrow T."/>
            <person name="Spaulding J."/>
            <person name="Stalker J."/>
            <person name="Stange-Thomann N."/>
            <person name="Stavropoulos S."/>
            <person name="Stone C."/>
            <person name="Strader C."/>
            <person name="Tesfaye S."/>
            <person name="Thomson T."/>
            <person name="Thoulutsang Y."/>
            <person name="Thoulutsang D."/>
            <person name="Topham K."/>
            <person name="Topping I."/>
            <person name="Tsamla T."/>
            <person name="Vassiliev H."/>
            <person name="Vo A."/>
            <person name="Wangchuk T."/>
            <person name="Wangdi T."/>
            <person name="Weiand M."/>
            <person name="Wilkinson J."/>
            <person name="Wilson A."/>
            <person name="Yadav S."/>
            <person name="Young G."/>
            <person name="Yu Q."/>
            <person name="Zembek L."/>
            <person name="Zhong D."/>
            <person name="Zimmer A."/>
            <person name="Zwirko Z."/>
            <person name="Jaffe D.B."/>
            <person name="Alvarez P."/>
            <person name="Brockman W."/>
            <person name="Butler J."/>
            <person name="Chin C."/>
            <person name="Gnerre S."/>
            <person name="Grabherr M."/>
            <person name="Kleber M."/>
            <person name="Mauceli E."/>
            <person name="MacCallum I."/>
        </authorList>
    </citation>
    <scope>NUCLEOTIDE SEQUENCE [LARGE SCALE GENOMIC DNA]</scope>
    <source>
        <strain evidence="3">Tai18E2 / Tucson 14021-0261.01</strain>
    </source>
</reference>
<keyword evidence="3" id="KW-1185">Reference proteome</keyword>
<organism evidence="2 3">
    <name type="scientific">Drosophila yakuba</name>
    <name type="common">Fruit fly</name>
    <dbReference type="NCBI Taxonomy" id="7245"/>
    <lineage>
        <taxon>Eukaryota</taxon>
        <taxon>Metazoa</taxon>
        <taxon>Ecdysozoa</taxon>
        <taxon>Arthropoda</taxon>
        <taxon>Hexapoda</taxon>
        <taxon>Insecta</taxon>
        <taxon>Pterygota</taxon>
        <taxon>Neoptera</taxon>
        <taxon>Endopterygota</taxon>
        <taxon>Diptera</taxon>
        <taxon>Brachycera</taxon>
        <taxon>Muscomorpha</taxon>
        <taxon>Ephydroidea</taxon>
        <taxon>Drosophilidae</taxon>
        <taxon>Drosophila</taxon>
        <taxon>Sophophora</taxon>
    </lineage>
</organism>
<dbReference type="KEGG" id="dya:Dyak_GE28302"/>
<evidence type="ECO:0000256" key="1">
    <source>
        <dbReference type="SAM" id="Phobius"/>
    </source>
</evidence>